<dbReference type="Pfam" id="PF13672">
    <property type="entry name" value="PP2C_2"/>
    <property type="match status" value="1"/>
</dbReference>
<dbReference type="InterPro" id="IPR001932">
    <property type="entry name" value="PPM-type_phosphatase-like_dom"/>
</dbReference>
<dbReference type="SMART" id="SM00332">
    <property type="entry name" value="PP2Cc"/>
    <property type="match status" value="1"/>
</dbReference>
<dbReference type="RefSeq" id="WP_004373799.1">
    <property type="nucleotide sequence ID" value="NZ_AMXF01000200.1"/>
</dbReference>
<dbReference type="Gene3D" id="3.60.40.10">
    <property type="entry name" value="PPM-type phosphatase domain"/>
    <property type="match status" value="1"/>
</dbReference>
<dbReference type="AlphaFoldDB" id="N6ZTV0"/>
<proteinExistence type="predicted"/>
<dbReference type="Proteomes" id="UP000013047">
    <property type="component" value="Unassembled WGS sequence"/>
</dbReference>
<evidence type="ECO:0000259" key="1">
    <source>
        <dbReference type="PROSITE" id="PS51746"/>
    </source>
</evidence>
<organism evidence="2 3">
    <name type="scientific">Thauera phenylacetica B4P</name>
    <dbReference type="NCBI Taxonomy" id="1234382"/>
    <lineage>
        <taxon>Bacteria</taxon>
        <taxon>Pseudomonadati</taxon>
        <taxon>Pseudomonadota</taxon>
        <taxon>Betaproteobacteria</taxon>
        <taxon>Rhodocyclales</taxon>
        <taxon>Zoogloeaceae</taxon>
        <taxon>Thauera</taxon>
    </lineage>
</organism>
<dbReference type="PROSITE" id="PS51746">
    <property type="entry name" value="PPM_2"/>
    <property type="match status" value="1"/>
</dbReference>
<sequence>MKLDIAVLSRTGGRPTNEDACGYWTSDAAGCWVLADGAGGHGAGDVAARCVVASVLRGFASAPDSTPAALSRLIAQANADLLGAQQEARGQRDMRSTVTVLAVDRSGWRASWAHVGDSRVYGFRGGRLRLQSRDHSVVQDLIDAGLGDPSMLRKHPQRSVLLAALGSAEAPRPELSAQPERIVDGDVYMLCSDGLWEYVEEAEMEDSLRRSESAQGWLEALERGVLGRARRGHDNYSAIAVWIGDPAEVTRFAARS</sequence>
<dbReference type="CDD" id="cd00143">
    <property type="entry name" value="PP2Cc"/>
    <property type="match status" value="1"/>
</dbReference>
<dbReference type="SMART" id="SM00331">
    <property type="entry name" value="PP2C_SIG"/>
    <property type="match status" value="1"/>
</dbReference>
<keyword evidence="3" id="KW-1185">Reference proteome</keyword>
<protein>
    <submittedName>
        <fullName evidence="2">Putative phosphoprotein phosphatase</fullName>
    </submittedName>
</protein>
<dbReference type="EMBL" id="AMXF01000200">
    <property type="protein sequence ID" value="ENO95569.1"/>
    <property type="molecule type" value="Genomic_DNA"/>
</dbReference>
<name>N6ZTV0_9RHOO</name>
<evidence type="ECO:0000313" key="3">
    <source>
        <dbReference type="Proteomes" id="UP000013047"/>
    </source>
</evidence>
<dbReference type="SUPFAM" id="SSF81606">
    <property type="entry name" value="PP2C-like"/>
    <property type="match status" value="1"/>
</dbReference>
<feature type="domain" description="PPM-type phosphatase" evidence="1">
    <location>
        <begin position="4"/>
        <end position="243"/>
    </location>
</feature>
<evidence type="ECO:0000313" key="2">
    <source>
        <dbReference type="EMBL" id="ENO95569.1"/>
    </source>
</evidence>
<reference evidence="2 3" key="1">
    <citation type="submission" date="2012-09" db="EMBL/GenBank/DDBJ databases">
        <title>Draft Genome Sequences of 6 Strains from Genus Thauera.</title>
        <authorList>
            <person name="Liu B."/>
            <person name="Shapleigh J.P."/>
            <person name="Frostegard A.H."/>
        </authorList>
    </citation>
    <scope>NUCLEOTIDE SEQUENCE [LARGE SCALE GENOMIC DNA]</scope>
    <source>
        <strain evidence="2 3">B4P</strain>
    </source>
</reference>
<gene>
    <name evidence="2" type="ORF">C667_18342</name>
</gene>
<dbReference type="InterPro" id="IPR036457">
    <property type="entry name" value="PPM-type-like_dom_sf"/>
</dbReference>
<dbReference type="OrthoDB" id="9801841at2"/>
<accession>N6ZTV0</accession>
<comment type="caution">
    <text evidence="2">The sequence shown here is derived from an EMBL/GenBank/DDBJ whole genome shotgun (WGS) entry which is preliminary data.</text>
</comment>